<sequence length="439" mass="49299">MIENMKLRKTNRPGWFEIRSSCPICGEKTWCRINPKEGIVYCMRIPSDEYHDSTIGRQYKHKVDKTSIEPITPEESGDVKKKDLPYLDLIYQTMLSEMNLNPFHYENLTVKRKMTDEMIRVRQYRSLSADIKSKVPIRIGGRLRNMDSLLGVPGFYQSNGKNGPYWTMAGAEGMMIPFRSIRNEVSGFQIRLDHPRLFLRFKGVKPSGIEVKLLPSSGLKGTIVEEMESQNGLRMAYCELHINNVVTKATLTEKEKKSVKGWGEYESISIELVQEDKYQWWSSSNKPCGSSIGGPLPYHLALPVQLLDRWTGELASDIASCDEVWITEGPIKADKAADALQKPVIGLPGVGAYSLAIEPLKELGCKHVVLAIDADAAVNPKVAETLERCVEYFAKKTDMKLSLAIWDMSIGKGIDDLTDSGYLPQIICLVESKSNKAAV</sequence>
<comment type="caution">
    <text evidence="1">The sequence shown here is derived from an EMBL/GenBank/DDBJ whole genome shotgun (WGS) entry which is preliminary data.</text>
</comment>
<dbReference type="InterPro" id="IPR034154">
    <property type="entry name" value="TOPRIM_DnaG/twinkle"/>
</dbReference>
<dbReference type="RefSeq" id="WP_375356364.1">
    <property type="nucleotide sequence ID" value="NZ_JBHHMI010000013.1"/>
</dbReference>
<gene>
    <name evidence="1" type="ORF">ACE41H_15685</name>
</gene>
<name>A0ABV5AVH7_9BACL</name>
<proteinExistence type="predicted"/>
<protein>
    <submittedName>
        <fullName evidence="1">Toprim domain-containing protein</fullName>
    </submittedName>
</protein>
<evidence type="ECO:0000313" key="1">
    <source>
        <dbReference type="EMBL" id="MFB5268208.1"/>
    </source>
</evidence>
<keyword evidence="2" id="KW-1185">Reference proteome</keyword>
<dbReference type="Proteomes" id="UP001580346">
    <property type="component" value="Unassembled WGS sequence"/>
</dbReference>
<accession>A0ABV5AVH7</accession>
<evidence type="ECO:0000313" key="2">
    <source>
        <dbReference type="Proteomes" id="UP001580346"/>
    </source>
</evidence>
<organism evidence="1 2">
    <name type="scientific">Paenibacillus enshidis</name>
    <dbReference type="NCBI Taxonomy" id="1458439"/>
    <lineage>
        <taxon>Bacteria</taxon>
        <taxon>Bacillati</taxon>
        <taxon>Bacillota</taxon>
        <taxon>Bacilli</taxon>
        <taxon>Bacillales</taxon>
        <taxon>Paenibacillaceae</taxon>
        <taxon>Paenibacillus</taxon>
    </lineage>
</organism>
<dbReference type="EMBL" id="JBHHMI010000013">
    <property type="protein sequence ID" value="MFB5268208.1"/>
    <property type="molecule type" value="Genomic_DNA"/>
</dbReference>
<dbReference type="CDD" id="cd01029">
    <property type="entry name" value="TOPRIM_primases"/>
    <property type="match status" value="1"/>
</dbReference>
<reference evidence="1 2" key="1">
    <citation type="submission" date="2024-09" db="EMBL/GenBank/DDBJ databases">
        <title>Paenibacillus zeirhizospherea sp. nov., isolated from surface of the maize (Zea mays) roots in a horticulture field, Hungary.</title>
        <authorList>
            <person name="Marton D."/>
            <person name="Farkas M."/>
            <person name="Bedics A."/>
            <person name="Toth E."/>
            <person name="Tancsics A."/>
            <person name="Boka K."/>
            <person name="Maroti G."/>
            <person name="Kriszt B."/>
            <person name="Cserhati M."/>
        </authorList>
    </citation>
    <scope>NUCLEOTIDE SEQUENCE [LARGE SCALE GENOMIC DNA]</scope>
    <source>
        <strain evidence="1 2">KCTC 33519</strain>
    </source>
</reference>